<dbReference type="PANTHER" id="PTHR33164">
    <property type="entry name" value="TRANSCRIPTIONAL REGULATOR, MARR FAMILY"/>
    <property type="match status" value="1"/>
</dbReference>
<keyword evidence="3" id="KW-1185">Reference proteome</keyword>
<reference evidence="3" key="1">
    <citation type="journal article" date="2019" name="Int. J. Syst. Evol. Microbiol.">
        <title>The Global Catalogue of Microorganisms (GCM) 10K type strain sequencing project: providing services to taxonomists for standard genome sequencing and annotation.</title>
        <authorList>
            <consortium name="The Broad Institute Genomics Platform"/>
            <consortium name="The Broad Institute Genome Sequencing Center for Infectious Disease"/>
            <person name="Wu L."/>
            <person name="Ma J."/>
        </authorList>
    </citation>
    <scope>NUCLEOTIDE SEQUENCE [LARGE SCALE GENOMIC DNA]</scope>
    <source>
        <strain evidence="3">CGMCC 4.7643</strain>
    </source>
</reference>
<proteinExistence type="predicted"/>
<dbReference type="InterPro" id="IPR036388">
    <property type="entry name" value="WH-like_DNA-bd_sf"/>
</dbReference>
<dbReference type="SMART" id="SM00347">
    <property type="entry name" value="HTH_MARR"/>
    <property type="match status" value="1"/>
</dbReference>
<dbReference type="PRINTS" id="PR00598">
    <property type="entry name" value="HTHMARR"/>
</dbReference>
<dbReference type="SUPFAM" id="SSF46785">
    <property type="entry name" value="Winged helix' DNA-binding domain"/>
    <property type="match status" value="1"/>
</dbReference>
<evidence type="ECO:0000313" key="2">
    <source>
        <dbReference type="EMBL" id="MFD2459236.1"/>
    </source>
</evidence>
<dbReference type="Gene3D" id="1.10.10.10">
    <property type="entry name" value="Winged helix-like DNA-binding domain superfamily/Winged helix DNA-binding domain"/>
    <property type="match status" value="1"/>
</dbReference>
<dbReference type="InterPro" id="IPR036390">
    <property type="entry name" value="WH_DNA-bd_sf"/>
</dbReference>
<dbReference type="InterPro" id="IPR000835">
    <property type="entry name" value="HTH_MarR-typ"/>
</dbReference>
<protein>
    <submittedName>
        <fullName evidence="2">MarR family winged helix-turn-helix transcriptional regulator</fullName>
    </submittedName>
</protein>
<name>A0ABW5GDI5_9PSEU</name>
<dbReference type="EMBL" id="JBHUKU010000005">
    <property type="protein sequence ID" value="MFD2459236.1"/>
    <property type="molecule type" value="Genomic_DNA"/>
</dbReference>
<dbReference type="PANTHER" id="PTHR33164:SF99">
    <property type="entry name" value="MARR FAMILY REGULATORY PROTEIN"/>
    <property type="match status" value="1"/>
</dbReference>
<dbReference type="Proteomes" id="UP001597419">
    <property type="component" value="Unassembled WGS sequence"/>
</dbReference>
<evidence type="ECO:0000259" key="1">
    <source>
        <dbReference type="PROSITE" id="PS50995"/>
    </source>
</evidence>
<organism evidence="2 3">
    <name type="scientific">Amycolatopsis samaneae</name>
    <dbReference type="NCBI Taxonomy" id="664691"/>
    <lineage>
        <taxon>Bacteria</taxon>
        <taxon>Bacillati</taxon>
        <taxon>Actinomycetota</taxon>
        <taxon>Actinomycetes</taxon>
        <taxon>Pseudonocardiales</taxon>
        <taxon>Pseudonocardiaceae</taxon>
        <taxon>Amycolatopsis</taxon>
    </lineage>
</organism>
<accession>A0ABW5GDI5</accession>
<dbReference type="PROSITE" id="PS50995">
    <property type="entry name" value="HTH_MARR_2"/>
    <property type="match status" value="1"/>
</dbReference>
<dbReference type="RefSeq" id="WP_345405797.1">
    <property type="nucleotide sequence ID" value="NZ_BAABHG010000019.1"/>
</dbReference>
<evidence type="ECO:0000313" key="3">
    <source>
        <dbReference type="Proteomes" id="UP001597419"/>
    </source>
</evidence>
<comment type="caution">
    <text evidence="2">The sequence shown here is derived from an EMBL/GenBank/DDBJ whole genome shotgun (WGS) entry which is preliminary data.</text>
</comment>
<dbReference type="InterPro" id="IPR039422">
    <property type="entry name" value="MarR/SlyA-like"/>
</dbReference>
<feature type="domain" description="HTH marR-type" evidence="1">
    <location>
        <begin position="1"/>
        <end position="135"/>
    </location>
</feature>
<sequence>MSESAGRSWQRMRSLVLESHDRRPRVVAELGMSFIRIKALRRVARGPLTMTELTEQLSTDKPYTTLVVDDLEERGLVERSVSPTDRRRKIVTITAAGLDVFATAERILNEPPAELLALEPGELAELDRILGKLAAGAADHGS</sequence>
<dbReference type="Pfam" id="PF12802">
    <property type="entry name" value="MarR_2"/>
    <property type="match status" value="1"/>
</dbReference>
<gene>
    <name evidence="2" type="ORF">ACFSYJ_11530</name>
</gene>